<dbReference type="OrthoDB" id="9773308at2"/>
<dbReference type="HOGENOM" id="CLU_060077_10_4_9"/>
<dbReference type="GeneID" id="93289867"/>
<evidence type="ECO:0000256" key="3">
    <source>
        <dbReference type="ARBA" id="ARBA00023125"/>
    </source>
</evidence>
<evidence type="ECO:0000256" key="2">
    <source>
        <dbReference type="ARBA" id="ARBA00023015"/>
    </source>
</evidence>
<organism evidence="7">
    <name type="scientific">Lactobacillus acidophilus (strain ATCC 700396 / NCK56 / N2 / NCFM)</name>
    <dbReference type="NCBI Taxonomy" id="272621"/>
    <lineage>
        <taxon>Bacteria</taxon>
        <taxon>Bacillati</taxon>
        <taxon>Bacillota</taxon>
        <taxon>Bacilli</taxon>
        <taxon>Lactobacillales</taxon>
        <taxon>Lactobacillaceae</taxon>
        <taxon>Lactobacillus</taxon>
    </lineage>
</organism>
<dbReference type="SMART" id="SM00422">
    <property type="entry name" value="HTH_MERR"/>
    <property type="match status" value="1"/>
</dbReference>
<keyword evidence="2" id="KW-0805">Transcription regulation</keyword>
<keyword evidence="4" id="KW-0804">Transcription</keyword>
<dbReference type="Pfam" id="PF00376">
    <property type="entry name" value="MerR"/>
    <property type="match status" value="1"/>
</dbReference>
<keyword evidence="7" id="KW-1185">Reference proteome</keyword>
<dbReference type="InterPro" id="IPR047057">
    <property type="entry name" value="MerR_fam"/>
</dbReference>
<keyword evidence="1" id="KW-0678">Repressor</keyword>
<reference evidence="6 7" key="1">
    <citation type="journal article" date="2005" name="Proc. Natl. Acad. Sci. U.S.A.">
        <title>Complete genome sequence of the probiotic lactic acid bacterium Lactobacillus acidophilus NCFM.</title>
        <authorList>
            <person name="Altermann E."/>
            <person name="Russell W.M."/>
            <person name="Azcarate-Peril M.A."/>
            <person name="Barrangou R."/>
            <person name="Buck B.L."/>
            <person name="McAuliffe O."/>
            <person name="Souther N."/>
            <person name="Dobson A."/>
            <person name="Duong T."/>
            <person name="Callanan M."/>
            <person name="Lick S."/>
            <person name="Hamrick A."/>
            <person name="Cano R."/>
            <person name="Klaenhammer T.R."/>
        </authorList>
    </citation>
    <scope>NUCLEOTIDE SEQUENCE [LARGE SCALE GENOMIC DNA]</scope>
    <source>
        <strain evidence="7">ATCC 700396 / NCK56 / N2 / NCFM</strain>
    </source>
</reference>
<dbReference type="GO" id="GO:0003677">
    <property type="term" value="F:DNA binding"/>
    <property type="evidence" value="ECO:0007669"/>
    <property type="project" value="UniProtKB-KW"/>
</dbReference>
<dbReference type="GO" id="GO:0003700">
    <property type="term" value="F:DNA-binding transcription factor activity"/>
    <property type="evidence" value="ECO:0007669"/>
    <property type="project" value="InterPro"/>
</dbReference>
<dbReference type="eggNOG" id="COG0789">
    <property type="taxonomic scope" value="Bacteria"/>
</dbReference>
<dbReference type="BioCyc" id="LACI272621:G1G49-1020-MONOMER"/>
<accession>Q5FKA4</accession>
<dbReference type="PANTHER" id="PTHR30204">
    <property type="entry name" value="REDOX-CYCLING DRUG-SENSING TRANSCRIPTIONAL ACTIVATOR SOXR"/>
    <property type="match status" value="1"/>
</dbReference>
<evidence type="ECO:0000313" key="7">
    <source>
        <dbReference type="Proteomes" id="UP000006381"/>
    </source>
</evidence>
<dbReference type="InterPro" id="IPR009061">
    <property type="entry name" value="DNA-bd_dom_put_sf"/>
</dbReference>
<proteinExistence type="predicted"/>
<gene>
    <name evidence="6" type="ordered locus">LBA1021</name>
</gene>
<keyword evidence="3" id="KW-0238">DNA-binding</keyword>
<feature type="domain" description="HTH merR-type" evidence="5">
    <location>
        <begin position="1"/>
        <end position="63"/>
    </location>
</feature>
<dbReference type="Proteomes" id="UP000006381">
    <property type="component" value="Chromosome"/>
</dbReference>
<dbReference type="AlphaFoldDB" id="Q5FKA4"/>
<name>Q5FKA4_LACAC</name>
<sequence>MFSIGKMAEYCHTSIQTLRYYADIGLLKPSYQDPQSKYRYYKLDQIFQFTIIKYLQSTNLSLQ</sequence>
<evidence type="ECO:0000313" key="6">
    <source>
        <dbReference type="EMBL" id="AAV42870.1"/>
    </source>
</evidence>
<evidence type="ECO:0000256" key="1">
    <source>
        <dbReference type="ARBA" id="ARBA00022491"/>
    </source>
</evidence>
<evidence type="ECO:0000256" key="4">
    <source>
        <dbReference type="ARBA" id="ARBA00023163"/>
    </source>
</evidence>
<dbReference type="KEGG" id="lac:LBA1021"/>
<dbReference type="PROSITE" id="PS50937">
    <property type="entry name" value="HTH_MERR_2"/>
    <property type="match status" value="1"/>
</dbReference>
<evidence type="ECO:0000259" key="5">
    <source>
        <dbReference type="PROSITE" id="PS50937"/>
    </source>
</evidence>
<dbReference type="Gene3D" id="1.10.1660.10">
    <property type="match status" value="1"/>
</dbReference>
<dbReference type="SUPFAM" id="SSF46955">
    <property type="entry name" value="Putative DNA-binding domain"/>
    <property type="match status" value="1"/>
</dbReference>
<dbReference type="PANTHER" id="PTHR30204:SF69">
    <property type="entry name" value="MERR-FAMILY TRANSCRIPTIONAL REGULATOR"/>
    <property type="match status" value="1"/>
</dbReference>
<dbReference type="InterPro" id="IPR000551">
    <property type="entry name" value="MerR-type_HTH_dom"/>
</dbReference>
<dbReference type="STRING" id="272621.LBA1021"/>
<dbReference type="PATRIC" id="fig|272621.13.peg.970"/>
<protein>
    <submittedName>
        <fullName evidence="6">Putative transcriptional regulator</fullName>
    </submittedName>
</protein>
<dbReference type="EMBL" id="CP000033">
    <property type="protein sequence ID" value="AAV42870.1"/>
    <property type="molecule type" value="Genomic_DNA"/>
</dbReference>
<dbReference type="RefSeq" id="WP_011254319.1">
    <property type="nucleotide sequence ID" value="NC_006814.3"/>
</dbReference>